<accession>A0AAD6VF81</accession>
<name>A0AAD6VF81_9AGAR</name>
<dbReference type="AlphaFoldDB" id="A0AAD6VF81"/>
<keyword evidence="2" id="KW-1185">Reference proteome</keyword>
<protein>
    <submittedName>
        <fullName evidence="1">Uncharacterized protein</fullName>
    </submittedName>
</protein>
<dbReference type="Proteomes" id="UP001219525">
    <property type="component" value="Unassembled WGS sequence"/>
</dbReference>
<evidence type="ECO:0000313" key="2">
    <source>
        <dbReference type="Proteomes" id="UP001219525"/>
    </source>
</evidence>
<organism evidence="1 2">
    <name type="scientific">Mycena pura</name>
    <dbReference type="NCBI Taxonomy" id="153505"/>
    <lineage>
        <taxon>Eukaryota</taxon>
        <taxon>Fungi</taxon>
        <taxon>Dikarya</taxon>
        <taxon>Basidiomycota</taxon>
        <taxon>Agaricomycotina</taxon>
        <taxon>Agaricomycetes</taxon>
        <taxon>Agaricomycetidae</taxon>
        <taxon>Agaricales</taxon>
        <taxon>Marasmiineae</taxon>
        <taxon>Mycenaceae</taxon>
        <taxon>Mycena</taxon>
    </lineage>
</organism>
<dbReference type="EMBL" id="JARJCW010000035">
    <property type="protein sequence ID" value="KAJ7208004.1"/>
    <property type="molecule type" value="Genomic_DNA"/>
</dbReference>
<feature type="non-terminal residue" evidence="1">
    <location>
        <position position="1"/>
    </location>
</feature>
<evidence type="ECO:0000313" key="1">
    <source>
        <dbReference type="EMBL" id="KAJ7208004.1"/>
    </source>
</evidence>
<sequence>MPSPFELVSQNLFSIGARTIDEFLSCGFEQLADPWADAVDNLACNITSSVFLPSPPVSSPEISKEAPTAHAVSHPNVTITRLHQAAFNVAGRSNNVLKFEHLEKAPDQKQCFLTITRPDGAVRSYRTEPIFKRKADAKARVANIAVEHGALDFIHNGDSDESKAIKGTLLAPLEDKQPVASASRPVQEEAAITRVEQIEVCCKEWRGDAVKPAWFYFEDPSLNVHGAALKITLAPHCYHVYSCDPTLENNSAAQEHCANLALNEGVLEFIRYGNGQTAPNPRPDAPSVVTGGQIGPQWSLQVFYESLPRPIEEDFGNRAAKDINATEWLRKVIESAKGARFTASYYPLSAMMYGCLIRLKRLGMGEGLSYLVEPQCPSGKVAKAAVALLALSLGAGKHIREVSAAVEALISPEMRRSVTSHVLTALGNETRRINGIQPSFEHWAVNDAYGCRLKVHLKPQLQDPRDYVVPAKYGSKSDAKIAVAHLAAQEGVLTLLRCGGQPPPGMES</sequence>
<proteinExistence type="predicted"/>
<reference evidence="1" key="1">
    <citation type="submission" date="2023-03" db="EMBL/GenBank/DDBJ databases">
        <title>Massive genome expansion in bonnet fungi (Mycena s.s.) driven by repeated elements and novel gene families across ecological guilds.</title>
        <authorList>
            <consortium name="Lawrence Berkeley National Laboratory"/>
            <person name="Harder C.B."/>
            <person name="Miyauchi S."/>
            <person name="Viragh M."/>
            <person name="Kuo A."/>
            <person name="Thoen E."/>
            <person name="Andreopoulos B."/>
            <person name="Lu D."/>
            <person name="Skrede I."/>
            <person name="Drula E."/>
            <person name="Henrissat B."/>
            <person name="Morin E."/>
            <person name="Kohler A."/>
            <person name="Barry K."/>
            <person name="LaButti K."/>
            <person name="Morin E."/>
            <person name="Salamov A."/>
            <person name="Lipzen A."/>
            <person name="Mereny Z."/>
            <person name="Hegedus B."/>
            <person name="Baldrian P."/>
            <person name="Stursova M."/>
            <person name="Weitz H."/>
            <person name="Taylor A."/>
            <person name="Grigoriev I.V."/>
            <person name="Nagy L.G."/>
            <person name="Martin F."/>
            <person name="Kauserud H."/>
        </authorList>
    </citation>
    <scope>NUCLEOTIDE SEQUENCE</scope>
    <source>
        <strain evidence="1">9144</strain>
    </source>
</reference>
<comment type="caution">
    <text evidence="1">The sequence shown here is derived from an EMBL/GenBank/DDBJ whole genome shotgun (WGS) entry which is preliminary data.</text>
</comment>
<gene>
    <name evidence="1" type="ORF">GGX14DRAFT_634814</name>
</gene>